<dbReference type="AlphaFoldDB" id="A0ABD5RUU9"/>
<dbReference type="EMBL" id="JBHSWU010000007">
    <property type="protein sequence ID" value="MFC6723204.1"/>
    <property type="molecule type" value="Genomic_DNA"/>
</dbReference>
<sequence>MDVNKQVVSEWVAETTPYERVREVIAHTYEPQSVASIAERARVDEAVTAEHLSELVDEGFADEADGQYRRDPKDLLDQQASDIRDTVDRETLVEGIREMEEGEVDETTERNLRAARAALDRYDEE</sequence>
<dbReference type="Pfam" id="PF24033">
    <property type="entry name" value="DUF7342"/>
    <property type="match status" value="1"/>
</dbReference>
<comment type="caution">
    <text evidence="2">The sequence shown here is derived from an EMBL/GenBank/DDBJ whole genome shotgun (WGS) entry which is preliminary data.</text>
</comment>
<dbReference type="Proteomes" id="UP001596328">
    <property type="component" value="Unassembled WGS sequence"/>
</dbReference>
<evidence type="ECO:0000313" key="3">
    <source>
        <dbReference type="Proteomes" id="UP001596328"/>
    </source>
</evidence>
<name>A0ABD5RUU9_9EURY</name>
<evidence type="ECO:0000256" key="1">
    <source>
        <dbReference type="SAM" id="MobiDB-lite"/>
    </source>
</evidence>
<gene>
    <name evidence="2" type="ORF">ACFQE1_02105</name>
</gene>
<organism evidence="2 3">
    <name type="scientific">Halobium palmae</name>
    <dbReference type="NCBI Taxonomy" id="1776492"/>
    <lineage>
        <taxon>Archaea</taxon>
        <taxon>Methanobacteriati</taxon>
        <taxon>Methanobacteriota</taxon>
        <taxon>Stenosarchaea group</taxon>
        <taxon>Halobacteria</taxon>
        <taxon>Halobacteriales</taxon>
        <taxon>Haloferacaceae</taxon>
        <taxon>Halobium</taxon>
    </lineage>
</organism>
<evidence type="ECO:0000313" key="2">
    <source>
        <dbReference type="EMBL" id="MFC6723204.1"/>
    </source>
</evidence>
<protein>
    <recommendedName>
        <fullName evidence="4">Transcriptional regulator</fullName>
    </recommendedName>
</protein>
<keyword evidence="3" id="KW-1185">Reference proteome</keyword>
<feature type="region of interest" description="Disordered" evidence="1">
    <location>
        <begin position="58"/>
        <end position="83"/>
    </location>
</feature>
<reference evidence="2 3" key="1">
    <citation type="journal article" date="2019" name="Int. J. Syst. Evol. Microbiol.">
        <title>The Global Catalogue of Microorganisms (GCM) 10K type strain sequencing project: providing services to taxonomists for standard genome sequencing and annotation.</title>
        <authorList>
            <consortium name="The Broad Institute Genomics Platform"/>
            <consortium name="The Broad Institute Genome Sequencing Center for Infectious Disease"/>
            <person name="Wu L."/>
            <person name="Ma J."/>
        </authorList>
    </citation>
    <scope>NUCLEOTIDE SEQUENCE [LARGE SCALE GENOMIC DNA]</scope>
    <source>
        <strain evidence="2 3">NBRC 111368</strain>
    </source>
</reference>
<proteinExistence type="predicted"/>
<dbReference type="InterPro" id="IPR055766">
    <property type="entry name" value="DUF7342"/>
</dbReference>
<evidence type="ECO:0008006" key="4">
    <source>
        <dbReference type="Google" id="ProtNLM"/>
    </source>
</evidence>
<accession>A0ABD5RUU9</accession>
<feature type="compositionally biased region" description="Basic and acidic residues" evidence="1">
    <location>
        <begin position="66"/>
        <end position="83"/>
    </location>
</feature>